<dbReference type="AlphaFoldDB" id="W9CQ64"/>
<proteinExistence type="predicted"/>
<evidence type="ECO:0000313" key="2">
    <source>
        <dbReference type="Proteomes" id="UP000019487"/>
    </source>
</evidence>
<comment type="caution">
    <text evidence="1">The sequence shown here is derived from an EMBL/GenBank/DDBJ whole genome shotgun (WGS) entry which is preliminary data.</text>
</comment>
<evidence type="ECO:0000313" key="1">
    <source>
        <dbReference type="EMBL" id="ESZ96640.1"/>
    </source>
</evidence>
<gene>
    <name evidence="1" type="ORF">SBOR_3007</name>
</gene>
<name>W9CQ64_SCLBF</name>
<dbReference type="HOGENOM" id="CLU_2016539_0_0_1"/>
<keyword evidence="2" id="KW-1185">Reference proteome</keyword>
<dbReference type="Proteomes" id="UP000019487">
    <property type="component" value="Unassembled WGS sequence"/>
</dbReference>
<accession>W9CQ64</accession>
<protein>
    <submittedName>
        <fullName evidence="1">Uncharacterized protein</fullName>
    </submittedName>
</protein>
<dbReference type="OrthoDB" id="3542428at2759"/>
<organism evidence="1 2">
    <name type="scientific">Sclerotinia borealis (strain F-4128)</name>
    <dbReference type="NCBI Taxonomy" id="1432307"/>
    <lineage>
        <taxon>Eukaryota</taxon>
        <taxon>Fungi</taxon>
        <taxon>Dikarya</taxon>
        <taxon>Ascomycota</taxon>
        <taxon>Pezizomycotina</taxon>
        <taxon>Leotiomycetes</taxon>
        <taxon>Helotiales</taxon>
        <taxon>Sclerotiniaceae</taxon>
        <taxon>Sclerotinia</taxon>
    </lineage>
</organism>
<dbReference type="EMBL" id="AYSA01000131">
    <property type="protein sequence ID" value="ESZ96640.1"/>
    <property type="molecule type" value="Genomic_DNA"/>
</dbReference>
<reference evidence="1 2" key="1">
    <citation type="journal article" date="2014" name="Genome Announc.">
        <title>Draft genome sequence of Sclerotinia borealis, a psychrophilic plant pathogenic fungus.</title>
        <authorList>
            <person name="Mardanov A.V."/>
            <person name="Beletsky A.V."/>
            <person name="Kadnikov V.V."/>
            <person name="Ignatov A.N."/>
            <person name="Ravin N.V."/>
        </authorList>
    </citation>
    <scope>NUCLEOTIDE SEQUENCE [LARGE SCALE GENOMIC DNA]</scope>
    <source>
        <strain evidence="2">F-4157</strain>
    </source>
</reference>
<sequence length="123" mass="13307">MVNNNTTTTLPLPSAVIEATTVKSNANTSSSPTSSALVATTAMNPTFIQAFPSKFSSPIYTAYFSTTLTSLRPAILYASHGTNDYSIIQAEYKRINLVISDAPPSKLSEPLLIARIEWTRFST</sequence>